<dbReference type="AlphaFoldDB" id="A0AAW2FLB3"/>
<dbReference type="Proteomes" id="UP001430953">
    <property type="component" value="Unassembled WGS sequence"/>
</dbReference>
<accession>A0AAW2FLB3</accession>
<dbReference type="PANTHER" id="PTHR14633">
    <property type="entry name" value="LITTLE ELONGATION COMPLEX SUBUNIT 2"/>
    <property type="match status" value="1"/>
</dbReference>
<comment type="caution">
    <text evidence="2">The sequence shown here is derived from an EMBL/GenBank/DDBJ whole genome shotgun (WGS) entry which is preliminary data.</text>
</comment>
<dbReference type="PANTHER" id="PTHR14633:SF3">
    <property type="entry name" value="LITTLE ELONGATION COMPLEX SUBUNIT 2"/>
    <property type="match status" value="1"/>
</dbReference>
<dbReference type="GO" id="GO:0042795">
    <property type="term" value="P:snRNA transcription by RNA polymerase II"/>
    <property type="evidence" value="ECO:0007669"/>
    <property type="project" value="TreeGrafter"/>
</dbReference>
<gene>
    <name evidence="2" type="ORF">PUN28_009992</name>
</gene>
<dbReference type="InterPro" id="IPR019535">
    <property type="entry name" value="ICE2_C"/>
</dbReference>
<keyword evidence="3" id="KW-1185">Reference proteome</keyword>
<evidence type="ECO:0000259" key="1">
    <source>
        <dbReference type="Pfam" id="PF10505"/>
    </source>
</evidence>
<reference evidence="2 3" key="1">
    <citation type="submission" date="2023-03" db="EMBL/GenBank/DDBJ databases">
        <title>High recombination rates correlate with genetic variation in Cardiocondyla obscurior ants.</title>
        <authorList>
            <person name="Errbii M."/>
        </authorList>
    </citation>
    <scope>NUCLEOTIDE SEQUENCE [LARGE SCALE GENOMIC DNA]</scope>
    <source>
        <strain evidence="2">Alpha-2009</strain>
        <tissue evidence="2">Whole body</tissue>
    </source>
</reference>
<evidence type="ECO:0000313" key="3">
    <source>
        <dbReference type="Proteomes" id="UP001430953"/>
    </source>
</evidence>
<dbReference type="GO" id="GO:0045945">
    <property type="term" value="P:positive regulation of transcription by RNA polymerase III"/>
    <property type="evidence" value="ECO:0007669"/>
    <property type="project" value="TreeGrafter"/>
</dbReference>
<evidence type="ECO:0000313" key="2">
    <source>
        <dbReference type="EMBL" id="KAL0116754.1"/>
    </source>
</evidence>
<dbReference type="GO" id="GO:0042796">
    <property type="term" value="P:snRNA transcription by RNA polymerase III"/>
    <property type="evidence" value="ECO:0007669"/>
    <property type="project" value="TreeGrafter"/>
</dbReference>
<name>A0AAW2FLB3_9HYME</name>
<sequence>MEKFRNLDWHPPLDDMIDNVFINDTRMEAESAMYRIMNDNLINPFEDIENEYADVNVELIKKYLCEDAETGMENESQPGVKIKRPYVPGIRTLPFNFPRYSHLNMDQHAMCLRVLLKLSSNENKMISEEERQEFEEYMALQKIISEEQKEFLEFAKSKWCSDFNWAIKSMKFIETKWKTKVKRFEKLPRYYIESMNMPLSVQDVNYQNKDIKVTFKSCLHQGIFSKVKLPNLDQKQTLHIDPVMLSQKYPSYETPNPVTQHFKLPVSEDSYCESLAKEAEADFVISSSGLKCLLNNINPEHSKPWLIPVVVKSHQGKNIVYVDKKLPPSKATIPEKNTWVYKYVLRYHFVDIKNDTLEKTEHTSEIKSEKDANNENLESDDNLFNDYLKNYEEDLYLSDIDETNNLASDKIDSHKIEEQNVSYNLFTIGPMESQHEQIKIGVKDYQMLVRTKSDGIETSSNEESQTLLLAPKMEHQLMFGAEAVTIEEGLHQWASLKFRPETSLARVRIETNTSEIIQIERCTTTSLSKELKRLYNIKVENSLNILHNIIKGLSSLTPGQYIMRYVPLNGPFAYVYKQAEYRQNCLDLHNICKLMLAEKFYTIPKTPWPPIDNMVTTPMIRCFQRMPAMYLPKRPRGRPKKYVLPEVKTKVPPEVKTKVPPKVKTVKIKVPARRSIRLKKTDES</sequence>
<proteinExistence type="predicted"/>
<feature type="domain" description="Little elongation complex subunit 2 C-terminal" evidence="1">
    <location>
        <begin position="417"/>
        <end position="630"/>
    </location>
</feature>
<dbReference type="GO" id="GO:0008023">
    <property type="term" value="C:transcription elongation factor complex"/>
    <property type="evidence" value="ECO:0007669"/>
    <property type="project" value="InterPro"/>
</dbReference>
<dbReference type="Pfam" id="PF10505">
    <property type="entry name" value="NARG2_C"/>
    <property type="match status" value="1"/>
</dbReference>
<organism evidence="2 3">
    <name type="scientific">Cardiocondyla obscurior</name>
    <dbReference type="NCBI Taxonomy" id="286306"/>
    <lineage>
        <taxon>Eukaryota</taxon>
        <taxon>Metazoa</taxon>
        <taxon>Ecdysozoa</taxon>
        <taxon>Arthropoda</taxon>
        <taxon>Hexapoda</taxon>
        <taxon>Insecta</taxon>
        <taxon>Pterygota</taxon>
        <taxon>Neoptera</taxon>
        <taxon>Endopterygota</taxon>
        <taxon>Hymenoptera</taxon>
        <taxon>Apocrita</taxon>
        <taxon>Aculeata</taxon>
        <taxon>Formicoidea</taxon>
        <taxon>Formicidae</taxon>
        <taxon>Myrmicinae</taxon>
        <taxon>Cardiocondyla</taxon>
    </lineage>
</organism>
<dbReference type="EMBL" id="JADYXP020000009">
    <property type="protein sequence ID" value="KAL0116754.1"/>
    <property type="molecule type" value="Genomic_DNA"/>
</dbReference>
<protein>
    <recommendedName>
        <fullName evidence="1">Little elongation complex subunit 2 C-terminal domain-containing protein</fullName>
    </recommendedName>
</protein>